<feature type="compositionally biased region" description="Basic and acidic residues" evidence="4">
    <location>
        <begin position="693"/>
        <end position="709"/>
    </location>
</feature>
<feature type="compositionally biased region" description="Basic and acidic residues" evidence="4">
    <location>
        <begin position="452"/>
        <end position="466"/>
    </location>
</feature>
<dbReference type="PANTHER" id="PTHR10073:SF52">
    <property type="entry name" value="MISMATCH REPAIR ENDONUCLEASE PMS2"/>
    <property type="match status" value="1"/>
</dbReference>
<dbReference type="InterPro" id="IPR014721">
    <property type="entry name" value="Ribsml_uS5_D2-typ_fold_subgr"/>
</dbReference>
<accession>A0A4D9CZ00</accession>
<sequence>MDSFAADVDEDIVVPSLFARNTPRACVEKEEGDRPDRMEEDEKQEPPTNQHVQQRAAPEIKAIDRSSVARICSGQVVIDLATAVKELVENSLDAGATQVEVKLKNWGVESIEVSDNGSGVAPQNFQALTLKYHTSKLSTFADLESVASFGFRGEALSSLCEIAGAFEVSTRGENEAIGAKIVYDRTVPKQSAKLLRNLQAYALVATNVRITCSNTKGAKGIRQALFSTQGTPSLRDNVVAVFGAKFAATLLPFHLELQGEGRGEGGKEEGGAGPLRAQTTVEGLLSKAGEGVGRHDNDRQFFYLNSRPVDLPRVTRVVNEVWRQYEMKHKPAVILDIRAPPGRHAPSPPPSLPPPGTFDVNVTPDKRESFLTEEAGLLKGLKATLQALWGVHDQERAFQVAGGQGSKVANALASSRLLTPPVVRPESSAEEEEQGSGRQEAEGQRSRGGGEGGREGGRKGGGRREEADDDVSVSGSAALVSGQGDTRKEREEEGGRMERGVEKAEGETPGGGQRDEKSRRAEEGEEGEEKEGEEEEEEGEEEEEEGGGGEGGGVGASPGSFAQRRHGEEEEGEEEGGFEAAMEAEECGGSGGESILPSEQSAVSSQGPSPKRPRRGEEGAEDRREGEGRREEGAGADAARSGWRERQRVMGVVEEGGWEGEEAPAAAKGTGGGEETGETECSSPRGLGWRKGCGKEGGREGGKEGGRVVDGREERERSFVFDVEKALARAQQGGKQGGKEGRVTSVLSGVTRGMGKEGGQEGREGGRASGEKESVSIAGRDTEAAARVFSRVLTKSHLKRLVVLGQFNLGFIIARIGADVFILDQHACDEKYNFETLQSTTTLHEQRLIAPKPLELSALEEVVILEHLPTFKANGFSFRVDPEAGPMERIKLLSLPYSKGIQFGLQDIHELASLLGDSSFCGGVEEGAEGPAPSVRLPKIRAMFASRACRMSIMIGKALTRSQMQKVVANLAEIEQPWNCPHGRPTMRHLVDLSTLRG</sequence>
<dbReference type="InterPro" id="IPR013507">
    <property type="entry name" value="DNA_mismatch_S5_2-like"/>
</dbReference>
<evidence type="ECO:0000256" key="2">
    <source>
        <dbReference type="ARBA" id="ARBA00006082"/>
    </source>
</evidence>
<dbReference type="SMART" id="SM01340">
    <property type="entry name" value="DNA_mis_repair"/>
    <property type="match status" value="1"/>
</dbReference>
<keyword evidence="8" id="KW-1185">Reference proteome</keyword>
<dbReference type="Proteomes" id="UP000355283">
    <property type="component" value="Unassembled WGS sequence"/>
</dbReference>
<feature type="domain" description="DNA mismatch repair protein S5" evidence="6">
    <location>
        <begin position="238"/>
        <end position="390"/>
    </location>
</feature>
<evidence type="ECO:0000313" key="7">
    <source>
        <dbReference type="EMBL" id="TFJ83417.1"/>
    </source>
</evidence>
<feature type="compositionally biased region" description="Acidic residues" evidence="4">
    <location>
        <begin position="523"/>
        <end position="547"/>
    </location>
</feature>
<feature type="region of interest" description="Disordered" evidence="4">
    <location>
        <begin position="24"/>
        <end position="56"/>
    </location>
</feature>
<evidence type="ECO:0000259" key="5">
    <source>
        <dbReference type="SMART" id="SM00853"/>
    </source>
</evidence>
<dbReference type="SUPFAM" id="SSF55874">
    <property type="entry name" value="ATPase domain of HSP90 chaperone/DNA topoisomerase II/histidine kinase"/>
    <property type="match status" value="1"/>
</dbReference>
<feature type="compositionally biased region" description="Basic and acidic residues" evidence="4">
    <location>
        <begin position="513"/>
        <end position="522"/>
    </location>
</feature>
<feature type="compositionally biased region" description="Pro residues" evidence="4">
    <location>
        <begin position="346"/>
        <end position="356"/>
    </location>
</feature>
<dbReference type="Gene3D" id="3.30.1370.100">
    <property type="entry name" value="MutL, C-terminal domain, regulatory subdomain"/>
    <property type="match status" value="1"/>
</dbReference>
<dbReference type="InterPro" id="IPR042121">
    <property type="entry name" value="MutL_C_regsub"/>
</dbReference>
<feature type="compositionally biased region" description="Basic and acidic residues" evidence="4">
    <location>
        <begin position="26"/>
        <end position="37"/>
    </location>
</feature>
<dbReference type="CDD" id="cd03484">
    <property type="entry name" value="MutL_Trans_hPMS_2_like"/>
    <property type="match status" value="1"/>
</dbReference>
<dbReference type="GO" id="GO:0030983">
    <property type="term" value="F:mismatched DNA binding"/>
    <property type="evidence" value="ECO:0007669"/>
    <property type="project" value="InterPro"/>
</dbReference>
<comment type="similarity">
    <text evidence="2">Belongs to the DNA mismatch repair MutL/HexB family.</text>
</comment>
<dbReference type="Gene3D" id="3.30.1540.20">
    <property type="entry name" value="MutL, C-terminal domain, dimerisation subdomain"/>
    <property type="match status" value="1"/>
</dbReference>
<feature type="compositionally biased region" description="Low complexity" evidence="4">
    <location>
        <begin position="472"/>
        <end position="484"/>
    </location>
</feature>
<feature type="compositionally biased region" description="Basic and acidic residues" evidence="4">
    <location>
        <begin position="485"/>
        <end position="506"/>
    </location>
</feature>
<name>A0A4D9CZ00_9STRA</name>
<reference evidence="7 8" key="1">
    <citation type="submission" date="2019-01" db="EMBL/GenBank/DDBJ databases">
        <title>Nuclear Genome Assembly of the Microalgal Biofuel strain Nannochloropsis salina CCMP1776.</title>
        <authorList>
            <person name="Hovde B."/>
        </authorList>
    </citation>
    <scope>NUCLEOTIDE SEQUENCE [LARGE SCALE GENOMIC DNA]</scope>
    <source>
        <strain evidence="7 8">CCMP1776</strain>
    </source>
</reference>
<feature type="compositionally biased region" description="Acidic residues" evidence="4">
    <location>
        <begin position="569"/>
        <end position="586"/>
    </location>
</feature>
<dbReference type="GO" id="GO:0140664">
    <property type="term" value="F:ATP-dependent DNA damage sensor activity"/>
    <property type="evidence" value="ECO:0007669"/>
    <property type="project" value="InterPro"/>
</dbReference>
<dbReference type="InterPro" id="IPR037198">
    <property type="entry name" value="MutL_C_sf"/>
</dbReference>
<organism evidence="7 8">
    <name type="scientific">Nannochloropsis salina CCMP1776</name>
    <dbReference type="NCBI Taxonomy" id="1027361"/>
    <lineage>
        <taxon>Eukaryota</taxon>
        <taxon>Sar</taxon>
        <taxon>Stramenopiles</taxon>
        <taxon>Ochrophyta</taxon>
        <taxon>Eustigmatophyceae</taxon>
        <taxon>Eustigmatales</taxon>
        <taxon>Monodopsidaceae</taxon>
        <taxon>Microchloropsis</taxon>
        <taxon>Microchloropsis salina</taxon>
    </lineage>
</organism>
<dbReference type="GO" id="GO:0032389">
    <property type="term" value="C:MutLalpha complex"/>
    <property type="evidence" value="ECO:0007669"/>
    <property type="project" value="TreeGrafter"/>
</dbReference>
<dbReference type="SUPFAM" id="SSF118116">
    <property type="entry name" value="DNA mismatch repair protein MutL"/>
    <property type="match status" value="1"/>
</dbReference>
<dbReference type="Gene3D" id="3.30.230.10">
    <property type="match status" value="1"/>
</dbReference>
<feature type="compositionally biased region" description="Polar residues" evidence="4">
    <location>
        <begin position="597"/>
        <end position="608"/>
    </location>
</feature>
<dbReference type="EMBL" id="SDOX01000036">
    <property type="protein sequence ID" value="TFJ83417.1"/>
    <property type="molecule type" value="Genomic_DNA"/>
</dbReference>
<dbReference type="FunFam" id="3.30.1370.100:FF:000001">
    <property type="entry name" value="Mismatch repair endonuclease pms1, putative"/>
    <property type="match status" value="1"/>
</dbReference>
<dbReference type="GO" id="GO:0016887">
    <property type="term" value="F:ATP hydrolysis activity"/>
    <property type="evidence" value="ECO:0007669"/>
    <property type="project" value="InterPro"/>
</dbReference>
<dbReference type="OrthoDB" id="10254304at2759"/>
<feature type="region of interest" description="Disordered" evidence="4">
    <location>
        <begin position="750"/>
        <end position="776"/>
    </location>
</feature>
<evidence type="ECO:0000256" key="1">
    <source>
        <dbReference type="ARBA" id="ARBA00004474"/>
    </source>
</evidence>
<dbReference type="InterPro" id="IPR042120">
    <property type="entry name" value="MutL_C_dimsub"/>
</dbReference>
<evidence type="ECO:0000256" key="4">
    <source>
        <dbReference type="SAM" id="MobiDB-lite"/>
    </source>
</evidence>
<dbReference type="AlphaFoldDB" id="A0A4D9CZ00"/>
<feature type="compositionally biased region" description="Basic and acidic residues" evidence="4">
    <location>
        <begin position="615"/>
        <end position="633"/>
    </location>
</feature>
<dbReference type="GO" id="GO:0005524">
    <property type="term" value="F:ATP binding"/>
    <property type="evidence" value="ECO:0007669"/>
    <property type="project" value="InterPro"/>
</dbReference>
<dbReference type="GO" id="GO:0006298">
    <property type="term" value="P:mismatch repair"/>
    <property type="evidence" value="ECO:0007669"/>
    <property type="project" value="InterPro"/>
</dbReference>
<protein>
    <recommendedName>
        <fullName evidence="9">MutL C-terminal dimerisation domain-containing protein</fullName>
    </recommendedName>
</protein>
<feature type="domain" description="MutL C-terminal dimerisation" evidence="5">
    <location>
        <begin position="803"/>
        <end position="959"/>
    </location>
</feature>
<proteinExistence type="inferred from homology"/>
<comment type="subcellular location">
    <subcellularLocation>
        <location evidence="1">Plastid</location>
    </subcellularLocation>
</comment>
<dbReference type="InterPro" id="IPR020568">
    <property type="entry name" value="Ribosomal_Su5_D2-typ_SF"/>
</dbReference>
<dbReference type="InterPro" id="IPR038973">
    <property type="entry name" value="MutL/Mlh/Pms-like"/>
</dbReference>
<dbReference type="Gene3D" id="3.30.565.10">
    <property type="entry name" value="Histidine kinase-like ATPase, C-terminal domain"/>
    <property type="match status" value="1"/>
</dbReference>
<dbReference type="InterPro" id="IPR036890">
    <property type="entry name" value="HATPase_C_sf"/>
</dbReference>
<evidence type="ECO:0000256" key="3">
    <source>
        <dbReference type="ARBA" id="ARBA00022763"/>
    </source>
</evidence>
<dbReference type="Pfam" id="PF08676">
    <property type="entry name" value="MutL_C"/>
    <property type="match status" value="1"/>
</dbReference>
<dbReference type="PANTHER" id="PTHR10073">
    <property type="entry name" value="DNA MISMATCH REPAIR PROTEIN MLH, PMS, MUTL"/>
    <property type="match status" value="1"/>
</dbReference>
<comment type="caution">
    <text evidence="7">The sequence shown here is derived from an EMBL/GenBank/DDBJ whole genome shotgun (WGS) entry which is preliminary data.</text>
</comment>
<dbReference type="SMART" id="SM00853">
    <property type="entry name" value="MutL_C"/>
    <property type="match status" value="1"/>
</dbReference>
<evidence type="ECO:0000313" key="8">
    <source>
        <dbReference type="Proteomes" id="UP000355283"/>
    </source>
</evidence>
<gene>
    <name evidence="7" type="ORF">NSK_005257</name>
</gene>
<dbReference type="InterPro" id="IPR014790">
    <property type="entry name" value="MutL_C"/>
</dbReference>
<feature type="compositionally biased region" description="Basic and acidic residues" evidence="4">
    <location>
        <begin position="754"/>
        <end position="776"/>
    </location>
</feature>
<feature type="region of interest" description="Disordered" evidence="4">
    <location>
        <begin position="418"/>
        <end position="709"/>
    </location>
</feature>
<evidence type="ECO:0008006" key="9">
    <source>
        <dbReference type="Google" id="ProtNLM"/>
    </source>
</evidence>
<dbReference type="SUPFAM" id="SSF54211">
    <property type="entry name" value="Ribosomal protein S5 domain 2-like"/>
    <property type="match status" value="1"/>
</dbReference>
<feature type="region of interest" description="Disordered" evidence="4">
    <location>
        <begin position="338"/>
        <end position="357"/>
    </location>
</feature>
<dbReference type="PROSITE" id="PS00058">
    <property type="entry name" value="DNA_MISMATCH_REPAIR_1"/>
    <property type="match status" value="1"/>
</dbReference>
<keyword evidence="3" id="KW-0227">DNA damage</keyword>
<evidence type="ECO:0000259" key="6">
    <source>
        <dbReference type="SMART" id="SM01340"/>
    </source>
</evidence>
<dbReference type="GO" id="GO:0009536">
    <property type="term" value="C:plastid"/>
    <property type="evidence" value="ECO:0007669"/>
    <property type="project" value="UniProtKB-SubCell"/>
</dbReference>
<dbReference type="InterPro" id="IPR014762">
    <property type="entry name" value="DNA_mismatch_repair_CS"/>
</dbReference>
<dbReference type="Pfam" id="PF01119">
    <property type="entry name" value="DNA_mis_repair"/>
    <property type="match status" value="1"/>
</dbReference>
<dbReference type="Pfam" id="PF13589">
    <property type="entry name" value="HATPase_c_3"/>
    <property type="match status" value="1"/>
</dbReference>